<evidence type="ECO:0000259" key="7">
    <source>
        <dbReference type="PROSITE" id="PS50941"/>
    </source>
</evidence>
<evidence type="ECO:0000256" key="6">
    <source>
        <dbReference type="SAM" id="SignalP"/>
    </source>
</evidence>
<protein>
    <recommendedName>
        <fullName evidence="2">chitinase</fullName>
        <ecNumber evidence="2">3.2.1.14</ecNumber>
    </recommendedName>
</protein>
<dbReference type="InterPro" id="IPR011583">
    <property type="entry name" value="Chitinase_II/V-like_cat"/>
</dbReference>
<keyword evidence="6" id="KW-0732">Signal</keyword>
<feature type="signal peptide" evidence="6">
    <location>
        <begin position="1"/>
        <end position="19"/>
    </location>
</feature>
<keyword evidence="3 5" id="KW-0147">Chitin-binding</keyword>
<keyword evidence="4" id="KW-0843">Virulence</keyword>
<dbReference type="Pfam" id="PF00187">
    <property type="entry name" value="Chitin_bind_1"/>
    <property type="match status" value="1"/>
</dbReference>
<dbReference type="CDD" id="cd00035">
    <property type="entry name" value="ChtBD1"/>
    <property type="match status" value="1"/>
</dbReference>
<dbReference type="InterPro" id="IPR001223">
    <property type="entry name" value="Glyco_hydro18_cat"/>
</dbReference>
<dbReference type="GeneID" id="98161235"/>
<dbReference type="Proteomes" id="UP001610444">
    <property type="component" value="Unassembled WGS sequence"/>
</dbReference>
<keyword evidence="9" id="KW-1185">Reference proteome</keyword>
<proteinExistence type="inferred from homology"/>
<dbReference type="Pfam" id="PF00704">
    <property type="entry name" value="Glyco_hydro_18"/>
    <property type="match status" value="2"/>
</dbReference>
<dbReference type="Gene3D" id="3.20.20.80">
    <property type="entry name" value="Glycosidases"/>
    <property type="match status" value="2"/>
</dbReference>
<dbReference type="RefSeq" id="XP_070897513.1">
    <property type="nucleotide sequence ID" value="XM_071046071.1"/>
</dbReference>
<organism evidence="8 9">
    <name type="scientific">Aspergillus pseudodeflectus</name>
    <dbReference type="NCBI Taxonomy" id="176178"/>
    <lineage>
        <taxon>Eukaryota</taxon>
        <taxon>Fungi</taxon>
        <taxon>Dikarya</taxon>
        <taxon>Ascomycota</taxon>
        <taxon>Pezizomycotina</taxon>
        <taxon>Eurotiomycetes</taxon>
        <taxon>Eurotiomycetidae</taxon>
        <taxon>Eurotiales</taxon>
        <taxon>Aspergillaceae</taxon>
        <taxon>Aspergillus</taxon>
        <taxon>Aspergillus subgen. Nidulantes</taxon>
    </lineage>
</organism>
<feature type="disulfide bond" evidence="5">
    <location>
        <begin position="75"/>
        <end position="87"/>
    </location>
</feature>
<dbReference type="InterPro" id="IPR029070">
    <property type="entry name" value="Chitinase_insertion_sf"/>
</dbReference>
<dbReference type="SUPFAM" id="SSF57016">
    <property type="entry name" value="Plant lectins/antimicrobial peptides"/>
    <property type="match status" value="1"/>
</dbReference>
<dbReference type="PANTHER" id="PTHR11177:SF402">
    <property type="entry name" value="CHITINASE"/>
    <property type="match status" value="1"/>
</dbReference>
<dbReference type="InterPro" id="IPR001002">
    <property type="entry name" value="Chitin-bd_1"/>
</dbReference>
<evidence type="ECO:0000256" key="4">
    <source>
        <dbReference type="ARBA" id="ARBA00023026"/>
    </source>
</evidence>
<evidence type="ECO:0000256" key="5">
    <source>
        <dbReference type="PROSITE-ProRule" id="PRU00261"/>
    </source>
</evidence>
<dbReference type="EMBL" id="JBFXLR010000030">
    <property type="protein sequence ID" value="KAL2847066.1"/>
    <property type="molecule type" value="Genomic_DNA"/>
</dbReference>
<feature type="disulfide bond" evidence="5">
    <location>
        <begin position="98"/>
        <end position="102"/>
    </location>
</feature>
<keyword evidence="5" id="KW-1015">Disulfide bond</keyword>
<evidence type="ECO:0000256" key="3">
    <source>
        <dbReference type="ARBA" id="ARBA00022669"/>
    </source>
</evidence>
<dbReference type="SUPFAM" id="SSF51445">
    <property type="entry name" value="(Trans)glycosidases"/>
    <property type="match status" value="1"/>
</dbReference>
<dbReference type="InterPro" id="IPR050314">
    <property type="entry name" value="Glycosyl_Hydrlase_18"/>
</dbReference>
<evidence type="ECO:0000256" key="2">
    <source>
        <dbReference type="ARBA" id="ARBA00012729"/>
    </source>
</evidence>
<evidence type="ECO:0000313" key="9">
    <source>
        <dbReference type="Proteomes" id="UP001610444"/>
    </source>
</evidence>
<accession>A0ABR4K416</accession>
<feature type="domain" description="Chitin-binding type-1" evidence="7">
    <location>
        <begin position="55"/>
        <end position="104"/>
    </location>
</feature>
<evidence type="ECO:0000256" key="1">
    <source>
        <dbReference type="ARBA" id="ARBA00008682"/>
    </source>
</evidence>
<dbReference type="SMART" id="SM00270">
    <property type="entry name" value="ChtBD1"/>
    <property type="match status" value="2"/>
</dbReference>
<dbReference type="InterPro" id="IPR017853">
    <property type="entry name" value="GH"/>
</dbReference>
<dbReference type="Gene3D" id="3.30.60.10">
    <property type="entry name" value="Endochitinase-like"/>
    <property type="match status" value="1"/>
</dbReference>
<dbReference type="InterPro" id="IPR036861">
    <property type="entry name" value="Endochitinase-like_sf"/>
</dbReference>
<dbReference type="PROSITE" id="PS50941">
    <property type="entry name" value="CHIT_BIND_I_2"/>
    <property type="match status" value="1"/>
</dbReference>
<dbReference type="InterPro" id="IPR018371">
    <property type="entry name" value="Chitin-binding_1_CS"/>
</dbReference>
<dbReference type="PROSITE" id="PS00026">
    <property type="entry name" value="CHIT_BIND_I_1"/>
    <property type="match status" value="1"/>
</dbReference>
<comment type="caution">
    <text evidence="8">The sequence shown here is derived from an EMBL/GenBank/DDBJ whole genome shotgun (WGS) entry which is preliminary data.</text>
</comment>
<sequence>MKGVLFTSIAWAFVIRVIAQDEGTCSENRECTVGCCSTLGHCGFGPDYCGDDVCISNCNAVAERGEHAAVPGTTCPLSVCCSKHGFCGTTSEFCDDKCQSGCEPVVRPSCGGASTQDIYIGYYESWNRNRPCDVIHPENINVQPWTHLYYSFALINSTDSTITTMNSWDEEDYVKFNRLKERKPSLKTYIAVGYLQGFDVEGLLPYVDYYNVMSYDIHGTWDGNSEHTDPAINPLTNLTEIAQGLDLLWHNSVDPSKVNLGLVFYGRSFRLEDNSYNVPGCPFHKPRGGGANPGGCTGTSGILSNYEVHQILENNRPEVIYGADAGVNWITWAGNQCVWLACSLGLLTLEALALLLTPMTSALTTRAWRALNPTPPTAALAISTIYKEENPTIICIPPCNFILPPYTLASPTTITLPVYTTSLEVVWSTVLTVTVGGTETATSTITRTIQTMTISIPLITTERINIWHWNITRTAPSLRSYQLTSSILLSLIHITKSGVPTPNLPVTRILTLPQFPYKTDIIDPFLLEIT</sequence>
<evidence type="ECO:0000313" key="8">
    <source>
        <dbReference type="EMBL" id="KAL2847066.1"/>
    </source>
</evidence>
<feature type="chain" id="PRO_5045601409" description="chitinase" evidence="6">
    <location>
        <begin position="20"/>
        <end position="530"/>
    </location>
</feature>
<dbReference type="Gene3D" id="3.10.50.10">
    <property type="match status" value="1"/>
</dbReference>
<reference evidence="8 9" key="1">
    <citation type="submission" date="2024-07" db="EMBL/GenBank/DDBJ databases">
        <title>Section-level genome sequencing and comparative genomics of Aspergillus sections Usti and Cavernicolus.</title>
        <authorList>
            <consortium name="Lawrence Berkeley National Laboratory"/>
            <person name="Nybo J.L."/>
            <person name="Vesth T.C."/>
            <person name="Theobald S."/>
            <person name="Frisvad J.C."/>
            <person name="Larsen T.O."/>
            <person name="Kjaerboelling I."/>
            <person name="Rothschild-Mancinelli K."/>
            <person name="Lyhne E.K."/>
            <person name="Kogle M.E."/>
            <person name="Barry K."/>
            <person name="Clum A."/>
            <person name="Na H."/>
            <person name="Ledsgaard L."/>
            <person name="Lin J."/>
            <person name="Lipzen A."/>
            <person name="Kuo A."/>
            <person name="Riley R."/>
            <person name="Mondo S."/>
            <person name="LaButti K."/>
            <person name="Haridas S."/>
            <person name="Pangalinan J."/>
            <person name="Salamov A.A."/>
            <person name="Simmons B.A."/>
            <person name="Magnuson J.K."/>
            <person name="Chen J."/>
            <person name="Drula E."/>
            <person name="Henrissat B."/>
            <person name="Wiebenga A."/>
            <person name="Lubbers R.J."/>
            <person name="Gomes A.C."/>
            <person name="Macurrencykelacurrency M.R."/>
            <person name="Stajich J."/>
            <person name="Grigoriev I.V."/>
            <person name="Mortensen U.H."/>
            <person name="De vries R.P."/>
            <person name="Baker S.E."/>
            <person name="Andersen M.R."/>
        </authorList>
    </citation>
    <scope>NUCLEOTIDE SEQUENCE [LARGE SCALE GENOMIC DNA]</scope>
    <source>
        <strain evidence="8 9">CBS 756.74</strain>
    </source>
</reference>
<name>A0ABR4K416_9EURO</name>
<dbReference type="CDD" id="cd06922">
    <property type="entry name" value="ChtBD1_GH18_1"/>
    <property type="match status" value="1"/>
</dbReference>
<comment type="caution">
    <text evidence="5">Lacks conserved residue(s) required for the propagation of feature annotation.</text>
</comment>
<dbReference type="SUPFAM" id="SSF54556">
    <property type="entry name" value="Chitinase insertion domain"/>
    <property type="match status" value="1"/>
</dbReference>
<dbReference type="PANTHER" id="PTHR11177">
    <property type="entry name" value="CHITINASE"/>
    <property type="match status" value="1"/>
</dbReference>
<dbReference type="SMART" id="SM00636">
    <property type="entry name" value="Glyco_18"/>
    <property type="match status" value="1"/>
</dbReference>
<feature type="disulfide bond" evidence="5">
    <location>
        <begin position="80"/>
        <end position="94"/>
    </location>
</feature>
<gene>
    <name evidence="8" type="ORF">BJX68DRAFT_268365</name>
</gene>
<dbReference type="EC" id="3.2.1.14" evidence="2"/>
<comment type="similarity">
    <text evidence="1">Belongs to the glycosyl hydrolase 18 family. Chitinase class V subfamily.</text>
</comment>